<sequence>MPSFLRPAGPGFAGAAGLLSIVAAFAITVRGSEPDPRTYWDVKDLRPGMKGVGRTVMVGTKLEDFGAEVLGVMRDVSPGRDMVLCRLTGCNLEHAGIIQGMSGSPIYIDGKLVGAVAYAWEFAKDPIAGVTPFQQMVNYVRASDRRIAAESRERGRDRGMQAARLAVFPEFLDAAGEDGDGAPAQAADAALPLAGGGMAGMRPIVTPLAAAGFSPRALSQLETNLRPLGMAPMAGGMAPDHVLRGEGDRPLKPGSPLSIAMVMGDFDLSGIGTVTHVEGDRVYGFGHPMFSLGSCEMPMMTGYIHTVYPRASVSMKMGSPLKVVGVIDADVSTCVAGHLGPKPDMLPVSVRVKTGRYADPRTYRVRMVREPQLLPNLLLSVLTSAIDTEGNLPEELTARLSATFTLAGHEPITLSDTFSGPRYTGQSGASALFGPLASIANMLVHNPLQPVRIESIDCNVEIEPGRKVAAIEAVRLLSDTVEPGMDLRAFVTLKPFKGEREVLEVVLPIPADFPEGPHEVFFSDVAGTIRRRFRNEPSVAEPRDLAAFMRSIRVQTGPRRTAVYAHIATPERGLAIGGHDLPNLPGSARAAFASRKEVAAQTIRTDLVAVTPAAWVVEGSQSLKFNVARDAGLSLSLK</sequence>
<reference evidence="2 3" key="1">
    <citation type="submission" date="2019-08" db="EMBL/GenBank/DDBJ databases">
        <title>Deep-cultivation of Planctomycetes and their phenomic and genomic characterization uncovers novel biology.</title>
        <authorList>
            <person name="Wiegand S."/>
            <person name="Jogler M."/>
            <person name="Boedeker C."/>
            <person name="Pinto D."/>
            <person name="Vollmers J."/>
            <person name="Rivas-Marin E."/>
            <person name="Kohn T."/>
            <person name="Peeters S.H."/>
            <person name="Heuer A."/>
            <person name="Rast P."/>
            <person name="Oberbeckmann S."/>
            <person name="Bunk B."/>
            <person name="Jeske O."/>
            <person name="Meyerdierks A."/>
            <person name="Storesund J.E."/>
            <person name="Kallscheuer N."/>
            <person name="Luecker S."/>
            <person name="Lage O.M."/>
            <person name="Pohl T."/>
            <person name="Merkel B.J."/>
            <person name="Hornburger P."/>
            <person name="Mueller R.-W."/>
            <person name="Bruemmer F."/>
            <person name="Labrenz M."/>
            <person name="Spormann A.M."/>
            <person name="Op den Camp H."/>
            <person name="Overmann J."/>
            <person name="Amann R."/>
            <person name="Jetten M.S.M."/>
            <person name="Mascher T."/>
            <person name="Medema M.H."/>
            <person name="Devos D.P."/>
            <person name="Kaster A.-K."/>
            <person name="Ovreas L."/>
            <person name="Rohde M."/>
            <person name="Galperin M.Y."/>
            <person name="Jogler C."/>
        </authorList>
    </citation>
    <scope>NUCLEOTIDE SEQUENCE [LARGE SCALE GENOMIC DNA]</scope>
    <source>
        <strain evidence="2 3">OJF2</strain>
    </source>
</reference>
<dbReference type="AlphaFoldDB" id="A0A5B9VYL4"/>
<dbReference type="KEGG" id="agv:OJF2_17590"/>
<proteinExistence type="predicted"/>
<feature type="domain" description="Peptidase S55" evidence="1">
    <location>
        <begin position="1"/>
        <end position="152"/>
    </location>
</feature>
<gene>
    <name evidence="2" type="ORF">OJF2_17590</name>
</gene>
<dbReference type="Proteomes" id="UP000324233">
    <property type="component" value="Chromosome"/>
</dbReference>
<dbReference type="Pfam" id="PF05580">
    <property type="entry name" value="Peptidase_S55"/>
    <property type="match status" value="1"/>
</dbReference>
<evidence type="ECO:0000259" key="1">
    <source>
        <dbReference type="PROSITE" id="PS51494"/>
    </source>
</evidence>
<dbReference type="InterPro" id="IPR008763">
    <property type="entry name" value="Peptidase_S55"/>
</dbReference>
<evidence type="ECO:0000313" key="2">
    <source>
        <dbReference type="EMBL" id="QEH33259.1"/>
    </source>
</evidence>
<dbReference type="OrthoDB" id="9765242at2"/>
<dbReference type="PROSITE" id="PS51494">
    <property type="entry name" value="SPOIVB"/>
    <property type="match status" value="1"/>
</dbReference>
<organism evidence="2 3">
    <name type="scientific">Aquisphaera giovannonii</name>
    <dbReference type="NCBI Taxonomy" id="406548"/>
    <lineage>
        <taxon>Bacteria</taxon>
        <taxon>Pseudomonadati</taxon>
        <taxon>Planctomycetota</taxon>
        <taxon>Planctomycetia</taxon>
        <taxon>Isosphaerales</taxon>
        <taxon>Isosphaeraceae</taxon>
        <taxon>Aquisphaera</taxon>
    </lineage>
</organism>
<accession>A0A5B9VYL4</accession>
<dbReference type="RefSeq" id="WP_148593010.1">
    <property type="nucleotide sequence ID" value="NZ_CP042997.1"/>
</dbReference>
<dbReference type="EMBL" id="CP042997">
    <property type="protein sequence ID" value="QEH33259.1"/>
    <property type="molecule type" value="Genomic_DNA"/>
</dbReference>
<name>A0A5B9VYL4_9BACT</name>
<protein>
    <submittedName>
        <fullName evidence="2">SpoIVB peptidase S55</fullName>
    </submittedName>
</protein>
<keyword evidence="3" id="KW-1185">Reference proteome</keyword>
<evidence type="ECO:0000313" key="3">
    <source>
        <dbReference type="Proteomes" id="UP000324233"/>
    </source>
</evidence>